<comment type="similarity">
    <text evidence="1">Belongs to the NOP5/NOP56 family.</text>
</comment>
<comment type="caution">
    <text evidence="4">The sequence shown here is derived from an EMBL/GenBank/DDBJ whole genome shotgun (WGS) entry which is preliminary data.</text>
</comment>
<feature type="region of interest" description="Disordered" evidence="2">
    <location>
        <begin position="379"/>
        <end position="425"/>
    </location>
</feature>
<dbReference type="InterPro" id="IPR036070">
    <property type="entry name" value="Nop_dom_sf"/>
</dbReference>
<dbReference type="Gene3D" id="1.10.287.660">
    <property type="entry name" value="Helix hairpin bin"/>
    <property type="match status" value="1"/>
</dbReference>
<dbReference type="Gene3D" id="1.10.150.460">
    <property type="match status" value="1"/>
</dbReference>
<evidence type="ECO:0000313" key="4">
    <source>
        <dbReference type="EMBL" id="MBF4468436.1"/>
    </source>
</evidence>
<dbReference type="InterPro" id="IPR029012">
    <property type="entry name" value="Helix_hairpin_bin_sf"/>
</dbReference>
<dbReference type="SUPFAM" id="SSF89124">
    <property type="entry name" value="Nop domain"/>
    <property type="match status" value="1"/>
</dbReference>
<dbReference type="Gene3D" id="1.10.246.90">
    <property type="entry name" value="Nop domain"/>
    <property type="match status" value="1"/>
</dbReference>
<dbReference type="Pfam" id="PF21572">
    <property type="entry name" value="Nop5_56-rel_N_Arc"/>
    <property type="match status" value="1"/>
</dbReference>
<dbReference type="InterPro" id="IPR042239">
    <property type="entry name" value="Nop_C"/>
</dbReference>
<dbReference type="EMBL" id="JADIIN010000023">
    <property type="protein sequence ID" value="MBF4468436.1"/>
    <property type="molecule type" value="Genomic_DNA"/>
</dbReference>
<reference evidence="4" key="1">
    <citation type="submission" date="2020-10" db="EMBL/GenBank/DDBJ databases">
        <title>Dehalococcoides mccartyi of a TCE/Cr reducing biochatode.</title>
        <authorList>
            <person name="Matturro B."/>
        </authorList>
    </citation>
    <scope>NUCLEOTIDE SEQUENCE</scope>
    <source>
        <strain evidence="4">Bin4</strain>
    </source>
</reference>
<dbReference type="Gene3D" id="3.30.420.220">
    <property type="match status" value="1"/>
</dbReference>
<keyword evidence="4" id="KW-0547">Nucleotide-binding</keyword>
<dbReference type="PROSITE" id="PS51358">
    <property type="entry name" value="NOP"/>
    <property type="match status" value="1"/>
</dbReference>
<evidence type="ECO:0000259" key="3">
    <source>
        <dbReference type="PROSITE" id="PS51358"/>
    </source>
</evidence>
<name>A0A843AH37_METAZ</name>
<dbReference type="InterPro" id="IPR012976">
    <property type="entry name" value="NOSIC"/>
</dbReference>
<evidence type="ECO:0000256" key="2">
    <source>
        <dbReference type="SAM" id="MobiDB-lite"/>
    </source>
</evidence>
<dbReference type="InterPro" id="IPR002687">
    <property type="entry name" value="Nop_dom"/>
</dbReference>
<dbReference type="InterPro" id="IPR047099">
    <property type="entry name" value="Nop5_N_sf"/>
</dbReference>
<dbReference type="GO" id="GO:0030515">
    <property type="term" value="F:snoRNA binding"/>
    <property type="evidence" value="ECO:0007669"/>
    <property type="project" value="InterPro"/>
</dbReference>
<feature type="domain" description="Nop" evidence="3">
    <location>
        <begin position="265"/>
        <end position="379"/>
    </location>
</feature>
<dbReference type="InterPro" id="IPR045056">
    <property type="entry name" value="Nop56/Nop58"/>
</dbReference>
<dbReference type="RefSeq" id="WP_278522233.1">
    <property type="nucleotide sequence ID" value="NZ_JADIIN010000023.1"/>
</dbReference>
<organism evidence="4 5">
    <name type="scientific">Methanobrevibacter arboriphilus</name>
    <dbReference type="NCBI Taxonomy" id="39441"/>
    <lineage>
        <taxon>Archaea</taxon>
        <taxon>Methanobacteriati</taxon>
        <taxon>Methanobacteriota</taxon>
        <taxon>Methanomada group</taxon>
        <taxon>Methanobacteria</taxon>
        <taxon>Methanobacteriales</taxon>
        <taxon>Methanobacteriaceae</taxon>
        <taxon>Methanobrevibacter</taxon>
    </lineage>
</organism>
<dbReference type="Proteomes" id="UP000658733">
    <property type="component" value="Unassembled WGS sequence"/>
</dbReference>
<feature type="compositionally biased region" description="Basic and acidic residues" evidence="2">
    <location>
        <begin position="391"/>
        <end position="400"/>
    </location>
</feature>
<dbReference type="GO" id="GO:0031428">
    <property type="term" value="C:box C/D methylation guide snoRNP complex"/>
    <property type="evidence" value="ECO:0007669"/>
    <property type="project" value="InterPro"/>
</dbReference>
<protein>
    <submittedName>
        <fullName evidence="4">ATP-binding protein</fullName>
    </submittedName>
</protein>
<feature type="compositionally biased region" description="Basic residues" evidence="2">
    <location>
        <begin position="401"/>
        <end position="425"/>
    </location>
</feature>
<gene>
    <name evidence="4" type="ORF">ISP01_03425</name>
</gene>
<dbReference type="SMART" id="SM00931">
    <property type="entry name" value="NOSIC"/>
    <property type="match status" value="1"/>
</dbReference>
<evidence type="ECO:0000313" key="5">
    <source>
        <dbReference type="Proteomes" id="UP000658733"/>
    </source>
</evidence>
<accession>A0A843AH37</accession>
<dbReference type="AlphaFoldDB" id="A0A843AH37"/>
<dbReference type="PANTHER" id="PTHR10894">
    <property type="entry name" value="NUCLEOLAR PROTEIN 5 NUCLEOLAR PROTEIN NOP5 NOP58"/>
    <property type="match status" value="1"/>
</dbReference>
<dbReference type="InterPro" id="IPR048896">
    <property type="entry name" value="Nop5_56-rel_N"/>
</dbReference>
<proteinExistence type="inferred from homology"/>
<dbReference type="PANTHER" id="PTHR10894:SF0">
    <property type="entry name" value="NUCLEOLAR PROTEIN 56"/>
    <property type="match status" value="1"/>
</dbReference>
<dbReference type="Pfam" id="PF01798">
    <property type="entry name" value="Nop"/>
    <property type="match status" value="1"/>
</dbReference>
<dbReference type="GO" id="GO:0005524">
    <property type="term" value="F:ATP binding"/>
    <property type="evidence" value="ECO:0007669"/>
    <property type="project" value="UniProtKB-KW"/>
</dbReference>
<sequence length="425" mass="49264">MEIYITSSIAGFIALDEKLNIIDYNLFKEDDIPSNFVKIENNEILTEEIDLIRGLIKNNDNIIIESNIRLSNYISYLGTEYKDKIHIQTPNRGGNYLRSNLENVLCEIGFFDSEKLDNSKRLNNKSKLISIYNKISIFKMKESSKEEDKLVIQAINSIDEIDESISKLVERLREWNVIHFPEIDIIQNNESFINLIVDNDREKIIESPPDIILKNNEIDIENGSSGADIEVEDIEMINNFAKSIQSLQKTRNKTEEYIDKKMEKLAPNLRDLLGSSLAAKLIAHIGGIKNLSMYSASTIQIMGAEKALFRHLKTGERPPKHGLIFQHPQVRTNNWWIRGKIARTLALKISLAVRKDVFSGEFDPSISESFLERVEEIKKDNPFPKKTTKRRKEERNFEKGKKSKSYKKTKKQKKKKFKNKKRKKK</sequence>
<evidence type="ECO:0000256" key="1">
    <source>
        <dbReference type="ARBA" id="ARBA00009211"/>
    </source>
</evidence>
<keyword evidence="4" id="KW-0067">ATP-binding</keyword>